<dbReference type="InterPro" id="IPR029063">
    <property type="entry name" value="SAM-dependent_MTases_sf"/>
</dbReference>
<dbReference type="AlphaFoldDB" id="A0A2R7YVK6"/>
<evidence type="ECO:0000256" key="1">
    <source>
        <dbReference type="ARBA" id="ARBA00008361"/>
    </source>
</evidence>
<comment type="caution">
    <text evidence="6">The sequence shown here is derived from an EMBL/GenBank/DDBJ whole genome shotgun (WGS) entry which is preliminary data.</text>
</comment>
<dbReference type="PANTHER" id="PTHR44942">
    <property type="entry name" value="METHYLTRANSF_11 DOMAIN-CONTAINING PROTEIN"/>
    <property type="match status" value="1"/>
</dbReference>
<dbReference type="EMBL" id="PYXZ01000006">
    <property type="protein sequence ID" value="PUA80440.1"/>
    <property type="molecule type" value="Genomic_DNA"/>
</dbReference>
<dbReference type="SUPFAM" id="SSF53335">
    <property type="entry name" value="S-adenosyl-L-methionine-dependent methyltransferases"/>
    <property type="match status" value="1"/>
</dbReference>
<dbReference type="InterPro" id="IPR013216">
    <property type="entry name" value="Methyltransf_11"/>
</dbReference>
<sequence>MTFDVAGEAYDRFMGRYSRPLAAQLTDWLDVRAGERALDVGCGPGAWTEVLVDRLGADRVCAIDPSMPFVESCRERCPGVDVRHGSAEELPWADNTFDVAGACLVVHFMTDPVAGLAEMGRVTRPGCWVGAVVWDLAGNRAPMAPVWNAMAQVDPDHTDERGMQGGSAGDLEDLMARAGLVDVEAGELAVTVTHPTFEEWWEPYLRGVGPVGEMIAQLDPVRAEQLRATCREQLGDGPFDVTAVGWAARGRVPSHPDDAGAPSTDDGSRLDPS</sequence>
<proteinExistence type="inferred from homology"/>
<evidence type="ECO:0000259" key="5">
    <source>
        <dbReference type="Pfam" id="PF08241"/>
    </source>
</evidence>
<organism evidence="6 7">
    <name type="scientific">Nocardioides currus</name>
    <dbReference type="NCBI Taxonomy" id="2133958"/>
    <lineage>
        <taxon>Bacteria</taxon>
        <taxon>Bacillati</taxon>
        <taxon>Actinomycetota</taxon>
        <taxon>Actinomycetes</taxon>
        <taxon>Propionibacteriales</taxon>
        <taxon>Nocardioidaceae</taxon>
        <taxon>Nocardioides</taxon>
    </lineage>
</organism>
<keyword evidence="2 6" id="KW-0489">Methyltransferase</keyword>
<dbReference type="RefSeq" id="WP_108345248.1">
    <property type="nucleotide sequence ID" value="NZ_PYXZ01000006.1"/>
</dbReference>
<dbReference type="Proteomes" id="UP000244867">
    <property type="component" value="Unassembled WGS sequence"/>
</dbReference>
<reference evidence="6 7" key="1">
    <citation type="submission" date="2018-03" db="EMBL/GenBank/DDBJ databases">
        <authorList>
            <person name="Keele B.F."/>
        </authorList>
    </citation>
    <scope>NUCLEOTIDE SEQUENCE [LARGE SCALE GENOMIC DNA]</scope>
    <source>
        <strain evidence="6 7">IB-3</strain>
    </source>
</reference>
<dbReference type="CDD" id="cd02440">
    <property type="entry name" value="AdoMet_MTases"/>
    <property type="match status" value="1"/>
</dbReference>
<keyword evidence="7" id="KW-1185">Reference proteome</keyword>
<evidence type="ECO:0000256" key="4">
    <source>
        <dbReference type="SAM" id="MobiDB-lite"/>
    </source>
</evidence>
<name>A0A2R7YVK6_9ACTN</name>
<keyword evidence="3 6" id="KW-0808">Transferase</keyword>
<dbReference type="GO" id="GO:0008757">
    <property type="term" value="F:S-adenosylmethionine-dependent methyltransferase activity"/>
    <property type="evidence" value="ECO:0007669"/>
    <property type="project" value="InterPro"/>
</dbReference>
<dbReference type="Gene3D" id="3.40.50.150">
    <property type="entry name" value="Vaccinia Virus protein VP39"/>
    <property type="match status" value="1"/>
</dbReference>
<evidence type="ECO:0000313" key="7">
    <source>
        <dbReference type="Proteomes" id="UP000244867"/>
    </source>
</evidence>
<feature type="domain" description="Methyltransferase type 11" evidence="5">
    <location>
        <begin position="38"/>
        <end position="127"/>
    </location>
</feature>
<feature type="region of interest" description="Disordered" evidence="4">
    <location>
        <begin position="250"/>
        <end position="273"/>
    </location>
</feature>
<dbReference type="Pfam" id="PF08241">
    <property type="entry name" value="Methyltransf_11"/>
    <property type="match status" value="1"/>
</dbReference>
<dbReference type="InterPro" id="IPR051052">
    <property type="entry name" value="Diverse_substrate_MTase"/>
</dbReference>
<dbReference type="OrthoDB" id="9795634at2"/>
<accession>A0A2R7YVK6</accession>
<evidence type="ECO:0000313" key="6">
    <source>
        <dbReference type="EMBL" id="PUA80440.1"/>
    </source>
</evidence>
<comment type="similarity">
    <text evidence="1">Belongs to the methyltransferase superfamily.</text>
</comment>
<evidence type="ECO:0000256" key="2">
    <source>
        <dbReference type="ARBA" id="ARBA00022603"/>
    </source>
</evidence>
<evidence type="ECO:0000256" key="3">
    <source>
        <dbReference type="ARBA" id="ARBA00022679"/>
    </source>
</evidence>
<protein>
    <submittedName>
        <fullName evidence="6">SAM-dependent methyltransferase</fullName>
    </submittedName>
</protein>
<gene>
    <name evidence="6" type="ORF">C7S10_15075</name>
</gene>
<dbReference type="PANTHER" id="PTHR44942:SF4">
    <property type="entry name" value="METHYLTRANSFERASE TYPE 11 DOMAIN-CONTAINING PROTEIN"/>
    <property type="match status" value="1"/>
</dbReference>
<dbReference type="GO" id="GO:0032259">
    <property type="term" value="P:methylation"/>
    <property type="evidence" value="ECO:0007669"/>
    <property type="project" value="UniProtKB-KW"/>
</dbReference>